<dbReference type="GO" id="GO:0006146">
    <property type="term" value="P:adenine catabolic process"/>
    <property type="evidence" value="ECO:0007669"/>
    <property type="project" value="InterPro"/>
</dbReference>
<dbReference type="Pfam" id="PF01979">
    <property type="entry name" value="Amidohydro_1"/>
    <property type="match status" value="1"/>
</dbReference>
<sequence>MKTIQDLASLIDAGAAKIPADLVIENGTLVNVDTAEYYAADIAIYQETIVAVDPDVSDHVGENTQHIDATGKYLTPGMIDGHIHVECSKLSLTRFSQAVLPHGTTSIVSGLDEYISVGGLDSLSEIFEELNQLPFKVFWGLPYKTPYTIPRSTVAYNVNGADHEKYQALNQCYGVWETVRESVQTKDPDTLQAILAAQKYHKPIFGCSPMATGKDLNQFLMSGVHVDHESYSHEEFLEKARKGLHVVIRESSVTKFLAENIKAITENTAGVARHTSFCTDDVNAHDILDHGHLDHMVRLAIKAGVEPMTAIQMATINGAEAYHIDDQVGSIAPGKQADILLVDQPGTFNVETVISKGQVVTDNNQAVKKFVPPIRSEKLLDTIDHELMTAEDFTTKVDITNGTAEVQTIKSVGPFVRKRLDVKLDVEDGVICPNVKQNVALASVIERYGVNQNHAHGFISGWSFNRGAIATTMSPDDNNLVVAGVDPDDMTLAANTLIECGGGQVVVADGKVLSLLELPIAGINTDLTPEKLAEKELELKKAAQELGCQLPDPLFYLSFLPITSIPDLALTDGGNVDYTKLAYFEPVLTVTEA</sequence>
<dbReference type="InterPro" id="IPR011059">
    <property type="entry name" value="Metal-dep_hydrolase_composite"/>
</dbReference>
<keyword evidence="4 6" id="KW-0464">Manganese</keyword>
<evidence type="ECO:0000256" key="1">
    <source>
        <dbReference type="ARBA" id="ARBA00006773"/>
    </source>
</evidence>
<dbReference type="STRING" id="449659.IV66_GL001464"/>
<dbReference type="InterPro" id="IPR006679">
    <property type="entry name" value="Adenine_deam"/>
</dbReference>
<organism evidence="9 10">
    <name type="scientific">Ligilactobacillus pobuzihii</name>
    <dbReference type="NCBI Taxonomy" id="449659"/>
    <lineage>
        <taxon>Bacteria</taxon>
        <taxon>Bacillati</taxon>
        <taxon>Bacillota</taxon>
        <taxon>Bacilli</taxon>
        <taxon>Lactobacillales</taxon>
        <taxon>Lactobacillaceae</taxon>
        <taxon>Ligilactobacillus</taxon>
    </lineage>
</organism>
<dbReference type="PANTHER" id="PTHR11113:SF2">
    <property type="entry name" value="ADENINE DEAMINASE"/>
    <property type="match status" value="1"/>
</dbReference>
<dbReference type="Gene3D" id="3.20.20.140">
    <property type="entry name" value="Metal-dependent hydrolases"/>
    <property type="match status" value="1"/>
</dbReference>
<dbReference type="RefSeq" id="WP_017868840.1">
    <property type="nucleotide sequence ID" value="NZ_BJYB01000034.1"/>
</dbReference>
<accession>A0A0R2LHY4</accession>
<feature type="domain" description="Amidohydrolase-related" evidence="7">
    <location>
        <begin position="73"/>
        <end position="360"/>
    </location>
</feature>
<evidence type="ECO:0000259" key="8">
    <source>
        <dbReference type="Pfam" id="PF13382"/>
    </source>
</evidence>
<proteinExistence type="inferred from homology"/>
<dbReference type="GO" id="GO:0000034">
    <property type="term" value="F:adenine deaminase activity"/>
    <property type="evidence" value="ECO:0007669"/>
    <property type="project" value="UniProtKB-UniRule"/>
</dbReference>
<evidence type="ECO:0000256" key="5">
    <source>
        <dbReference type="ARBA" id="ARBA00047720"/>
    </source>
</evidence>
<dbReference type="InterPro" id="IPR026912">
    <property type="entry name" value="Adenine_deam_C"/>
</dbReference>
<dbReference type="Pfam" id="PF13382">
    <property type="entry name" value="Adenine_deam_C"/>
    <property type="match status" value="1"/>
</dbReference>
<reference evidence="9 10" key="1">
    <citation type="journal article" date="2015" name="Genome Announc.">
        <title>Expanding the biotechnology potential of lactobacilli through comparative genomics of 213 strains and associated genera.</title>
        <authorList>
            <person name="Sun Z."/>
            <person name="Harris H.M."/>
            <person name="McCann A."/>
            <person name="Guo C."/>
            <person name="Argimon S."/>
            <person name="Zhang W."/>
            <person name="Yang X."/>
            <person name="Jeffery I.B."/>
            <person name="Cooney J.C."/>
            <person name="Kagawa T.F."/>
            <person name="Liu W."/>
            <person name="Song Y."/>
            <person name="Salvetti E."/>
            <person name="Wrobel A."/>
            <person name="Rasinkangas P."/>
            <person name="Parkhill J."/>
            <person name="Rea M.C."/>
            <person name="O'Sullivan O."/>
            <person name="Ritari J."/>
            <person name="Douillard F.P."/>
            <person name="Paul Ross R."/>
            <person name="Yang R."/>
            <person name="Briner A.E."/>
            <person name="Felis G.E."/>
            <person name="de Vos W.M."/>
            <person name="Barrangou R."/>
            <person name="Klaenhammer T.R."/>
            <person name="Caufield P.W."/>
            <person name="Cui Y."/>
            <person name="Zhang H."/>
            <person name="O'Toole P.W."/>
        </authorList>
    </citation>
    <scope>NUCLEOTIDE SEQUENCE [LARGE SCALE GENOMIC DNA]</scope>
    <source>
        <strain evidence="9 10">NBRC 103219</strain>
    </source>
</reference>
<comment type="catalytic activity">
    <reaction evidence="5 6">
        <text>adenine + H2O + H(+) = hypoxanthine + NH4(+)</text>
        <dbReference type="Rhea" id="RHEA:23688"/>
        <dbReference type="ChEBI" id="CHEBI:15377"/>
        <dbReference type="ChEBI" id="CHEBI:15378"/>
        <dbReference type="ChEBI" id="CHEBI:16708"/>
        <dbReference type="ChEBI" id="CHEBI:17368"/>
        <dbReference type="ChEBI" id="CHEBI:28938"/>
        <dbReference type="EC" id="3.5.4.2"/>
    </reaction>
</comment>
<feature type="domain" description="Adenine deaminase C-terminal" evidence="8">
    <location>
        <begin position="416"/>
        <end position="580"/>
    </location>
</feature>
<dbReference type="InterPro" id="IPR006680">
    <property type="entry name" value="Amidohydro-rel"/>
</dbReference>
<evidence type="ECO:0000256" key="3">
    <source>
        <dbReference type="ARBA" id="ARBA00022801"/>
    </source>
</evidence>
<evidence type="ECO:0000313" key="10">
    <source>
        <dbReference type="Proteomes" id="UP000051886"/>
    </source>
</evidence>
<comment type="cofactor">
    <cofactor evidence="6">
        <name>Mn(2+)</name>
        <dbReference type="ChEBI" id="CHEBI:29035"/>
    </cofactor>
</comment>
<gene>
    <name evidence="6" type="primary">ade</name>
    <name evidence="9" type="ORF">IV66_GL001464</name>
</gene>
<evidence type="ECO:0000256" key="6">
    <source>
        <dbReference type="HAMAP-Rule" id="MF_01518"/>
    </source>
</evidence>
<evidence type="ECO:0000256" key="2">
    <source>
        <dbReference type="ARBA" id="ARBA00012782"/>
    </source>
</evidence>
<dbReference type="SUPFAM" id="SSF51556">
    <property type="entry name" value="Metallo-dependent hydrolases"/>
    <property type="match status" value="1"/>
</dbReference>
<dbReference type="Proteomes" id="UP000051886">
    <property type="component" value="Unassembled WGS sequence"/>
</dbReference>
<dbReference type="InterPro" id="IPR032466">
    <property type="entry name" value="Metal_Hydrolase"/>
</dbReference>
<evidence type="ECO:0000259" key="7">
    <source>
        <dbReference type="Pfam" id="PF01979"/>
    </source>
</evidence>
<evidence type="ECO:0000256" key="4">
    <source>
        <dbReference type="ARBA" id="ARBA00023211"/>
    </source>
</evidence>
<dbReference type="Gene3D" id="2.30.40.10">
    <property type="entry name" value="Urease, subunit C, domain 1"/>
    <property type="match status" value="1"/>
</dbReference>
<name>A0A0R2LHY4_9LACO</name>
<dbReference type="EC" id="3.5.4.2" evidence="2 6"/>
<evidence type="ECO:0000313" key="9">
    <source>
        <dbReference type="EMBL" id="KRN99461.1"/>
    </source>
</evidence>
<dbReference type="PANTHER" id="PTHR11113">
    <property type="entry name" value="N-ACETYLGLUCOSAMINE-6-PHOSPHATE DEACETYLASE"/>
    <property type="match status" value="1"/>
</dbReference>
<dbReference type="EMBL" id="JQCN01000031">
    <property type="protein sequence ID" value="KRN99461.1"/>
    <property type="molecule type" value="Genomic_DNA"/>
</dbReference>
<dbReference type="OrthoDB" id="9775607at2"/>
<dbReference type="SUPFAM" id="SSF51338">
    <property type="entry name" value="Composite domain of metallo-dependent hydrolases"/>
    <property type="match status" value="1"/>
</dbReference>
<comment type="caution">
    <text evidence="9">The sequence shown here is derived from an EMBL/GenBank/DDBJ whole genome shotgun (WGS) entry which is preliminary data.</text>
</comment>
<comment type="similarity">
    <text evidence="1 6">Belongs to the metallo-dependent hydrolases superfamily. Adenine deaminase family.</text>
</comment>
<dbReference type="PATRIC" id="fig|449659.4.peg.1486"/>
<protein>
    <recommendedName>
        <fullName evidence="2 6">Adenine deaminase</fullName>
        <shortName evidence="6">Adenase</shortName>
        <shortName evidence="6">Adenine aminase</shortName>
        <ecNumber evidence="2 6">3.5.4.2</ecNumber>
    </recommendedName>
</protein>
<keyword evidence="3 6" id="KW-0378">Hydrolase</keyword>
<dbReference type="HAMAP" id="MF_01518">
    <property type="entry name" value="Adenine_deamin"/>
    <property type="match status" value="1"/>
</dbReference>
<dbReference type="AlphaFoldDB" id="A0A0R2LHY4"/>
<keyword evidence="10" id="KW-1185">Reference proteome</keyword>